<feature type="domain" description="HTH tetR-type" evidence="4">
    <location>
        <begin position="41"/>
        <end position="105"/>
    </location>
</feature>
<protein>
    <recommendedName>
        <fullName evidence="4">HTH tetR-type domain-containing protein</fullName>
    </recommendedName>
</protein>
<feature type="region of interest" description="Disordered" evidence="3">
    <location>
        <begin position="1"/>
        <end position="43"/>
    </location>
</feature>
<evidence type="ECO:0000259" key="4">
    <source>
        <dbReference type="PROSITE" id="PS50977"/>
    </source>
</evidence>
<comment type="caution">
    <text evidence="5">The sequence shown here is derived from an EMBL/GenBank/DDBJ whole genome shotgun (WGS) entry which is preliminary data.</text>
</comment>
<evidence type="ECO:0000256" key="2">
    <source>
        <dbReference type="PROSITE-ProRule" id="PRU00335"/>
    </source>
</evidence>
<feature type="compositionally biased region" description="Low complexity" evidence="3">
    <location>
        <begin position="1"/>
        <end position="25"/>
    </location>
</feature>
<dbReference type="Gene3D" id="1.10.357.10">
    <property type="entry name" value="Tetracycline Repressor, domain 2"/>
    <property type="match status" value="1"/>
</dbReference>
<organism evidence="5 6">
    <name type="scientific">Saccharopolyspora taberi</name>
    <dbReference type="NCBI Taxonomy" id="60895"/>
    <lineage>
        <taxon>Bacteria</taxon>
        <taxon>Bacillati</taxon>
        <taxon>Actinomycetota</taxon>
        <taxon>Actinomycetes</taxon>
        <taxon>Pseudonocardiales</taxon>
        <taxon>Pseudonocardiaceae</taxon>
        <taxon>Saccharopolyspora</taxon>
    </lineage>
</organism>
<name>A0ABN3VEF2_9PSEU</name>
<dbReference type="PROSITE" id="PS50977">
    <property type="entry name" value="HTH_TETR_2"/>
    <property type="match status" value="1"/>
</dbReference>
<sequence>MTSGKPPAGADKPPATSSKPPATSDKPAAGLPRRRQRLSDQETEQRMLAAALGMVHRAGLTVSLDHISFEDVIREAGVSRSAVYRRWPYKDLFFSDLLKELAKGSSPAIAGTNPRAVTAVNRILLERLDWLTDPGRRMALAGEALRQSALAEFETFHESPEWRTYFALHATFLSLPDGDLRDDVQTALTTAERALITGLATSYERVTQLLGLRLRPQHGAGFTTIAGLASALIRGLVLMAPTNPAVATERFDANPFGAPEQASWSPPALGMASVVLSHLEPDPEVEFDEQRLATVREAIERGDWAKG</sequence>
<dbReference type="InterPro" id="IPR001647">
    <property type="entry name" value="HTH_TetR"/>
</dbReference>
<dbReference type="SUPFAM" id="SSF46689">
    <property type="entry name" value="Homeodomain-like"/>
    <property type="match status" value="1"/>
</dbReference>
<dbReference type="Proteomes" id="UP001500979">
    <property type="component" value="Unassembled WGS sequence"/>
</dbReference>
<evidence type="ECO:0000256" key="3">
    <source>
        <dbReference type="SAM" id="MobiDB-lite"/>
    </source>
</evidence>
<keyword evidence="1 2" id="KW-0238">DNA-binding</keyword>
<dbReference type="EMBL" id="BAAAUX010000014">
    <property type="protein sequence ID" value="GAA2796979.1"/>
    <property type="molecule type" value="Genomic_DNA"/>
</dbReference>
<accession>A0ABN3VEF2</accession>
<dbReference type="RefSeq" id="WP_344680950.1">
    <property type="nucleotide sequence ID" value="NZ_BAAAUX010000014.1"/>
</dbReference>
<evidence type="ECO:0000256" key="1">
    <source>
        <dbReference type="ARBA" id="ARBA00023125"/>
    </source>
</evidence>
<reference evidence="5 6" key="1">
    <citation type="journal article" date="2019" name="Int. J. Syst. Evol. Microbiol.">
        <title>The Global Catalogue of Microorganisms (GCM) 10K type strain sequencing project: providing services to taxonomists for standard genome sequencing and annotation.</title>
        <authorList>
            <consortium name="The Broad Institute Genomics Platform"/>
            <consortium name="The Broad Institute Genome Sequencing Center for Infectious Disease"/>
            <person name="Wu L."/>
            <person name="Ma J."/>
        </authorList>
    </citation>
    <scope>NUCLEOTIDE SEQUENCE [LARGE SCALE GENOMIC DNA]</scope>
    <source>
        <strain evidence="5 6">JCM 9383</strain>
    </source>
</reference>
<keyword evidence="6" id="KW-1185">Reference proteome</keyword>
<gene>
    <name evidence="5" type="ORF">GCM10010470_35170</name>
</gene>
<feature type="DNA-binding region" description="H-T-H motif" evidence="2">
    <location>
        <begin position="68"/>
        <end position="87"/>
    </location>
</feature>
<evidence type="ECO:0000313" key="5">
    <source>
        <dbReference type="EMBL" id="GAA2796979.1"/>
    </source>
</evidence>
<dbReference type="InterPro" id="IPR009057">
    <property type="entry name" value="Homeodomain-like_sf"/>
</dbReference>
<proteinExistence type="predicted"/>
<evidence type="ECO:0000313" key="6">
    <source>
        <dbReference type="Proteomes" id="UP001500979"/>
    </source>
</evidence>